<organism evidence="1 2">
    <name type="scientific">Streptosporangium canum</name>
    <dbReference type="NCBI Taxonomy" id="324952"/>
    <lineage>
        <taxon>Bacteria</taxon>
        <taxon>Bacillati</taxon>
        <taxon>Actinomycetota</taxon>
        <taxon>Actinomycetes</taxon>
        <taxon>Streptosporangiales</taxon>
        <taxon>Streptosporangiaceae</taxon>
        <taxon>Streptosporangium</taxon>
    </lineage>
</organism>
<proteinExistence type="predicted"/>
<name>A0A1I4AI66_9ACTN</name>
<protein>
    <submittedName>
        <fullName evidence="1">Uncharacterized protein</fullName>
    </submittedName>
</protein>
<dbReference type="EMBL" id="FOQY01000028">
    <property type="protein sequence ID" value="SFK55466.1"/>
    <property type="molecule type" value="Genomic_DNA"/>
</dbReference>
<dbReference type="AlphaFoldDB" id="A0A1I4AI66"/>
<keyword evidence="2" id="KW-1185">Reference proteome</keyword>
<gene>
    <name evidence="1" type="ORF">SAMN05216275_12852</name>
</gene>
<dbReference type="Proteomes" id="UP000199111">
    <property type="component" value="Unassembled WGS sequence"/>
</dbReference>
<reference evidence="2" key="1">
    <citation type="submission" date="2016-10" db="EMBL/GenBank/DDBJ databases">
        <authorList>
            <person name="Varghese N."/>
            <person name="Submissions S."/>
        </authorList>
    </citation>
    <scope>NUCLEOTIDE SEQUENCE [LARGE SCALE GENOMIC DNA]</scope>
    <source>
        <strain evidence="2">CGMCC 4.2126</strain>
    </source>
</reference>
<accession>A0A1I4AI66</accession>
<evidence type="ECO:0000313" key="1">
    <source>
        <dbReference type="EMBL" id="SFK55466.1"/>
    </source>
</evidence>
<evidence type="ECO:0000313" key="2">
    <source>
        <dbReference type="Proteomes" id="UP000199111"/>
    </source>
</evidence>
<sequence>MRAEPLDGRAALQLHQIAQPVADRSWMQAAAGLVGEQHRRVGELAAYIVQEPAQHQVQVVEHRHPAGPGPGGAGAFAEADMELAERAPAEVHIGLIQQRAFLRAQTGVIQRSKQRVVPRRGRVLAGGGDPRLEEVEKLRHPLRGRRRQLGRGIIADMAGGVELIDRADQADPERGFDLGRLAGLQESMEPFEDLHVIAAGGGRPAGHRQVPDDSVDAFRSYLPGQTPQGGQGPLQQAGVVVDRHRAEPAGSPRGHEGLDALGLELPRVRSDRLLRDAAALDDL</sequence>